<sequence>MIQTHFNLYTFLMRNMKKR</sequence>
<proteinExistence type="predicted"/>
<reference evidence="1" key="1">
    <citation type="submission" date="2014-11" db="EMBL/GenBank/DDBJ databases">
        <authorList>
            <person name="Amaro Gonzalez C."/>
        </authorList>
    </citation>
    <scope>NUCLEOTIDE SEQUENCE</scope>
</reference>
<dbReference type="AlphaFoldDB" id="A0A0E9UI28"/>
<accession>A0A0E9UI28</accession>
<reference evidence="1" key="2">
    <citation type="journal article" date="2015" name="Fish Shellfish Immunol.">
        <title>Early steps in the European eel (Anguilla anguilla)-Vibrio vulnificus interaction in the gills: Role of the RtxA13 toxin.</title>
        <authorList>
            <person name="Callol A."/>
            <person name="Pajuelo D."/>
            <person name="Ebbesson L."/>
            <person name="Teles M."/>
            <person name="MacKenzie S."/>
            <person name="Amaro C."/>
        </authorList>
    </citation>
    <scope>NUCLEOTIDE SEQUENCE</scope>
</reference>
<evidence type="ECO:0000313" key="1">
    <source>
        <dbReference type="EMBL" id="JAH64653.1"/>
    </source>
</evidence>
<protein>
    <submittedName>
        <fullName evidence="1">Uncharacterized protein</fullName>
    </submittedName>
</protein>
<organism evidence="1">
    <name type="scientific">Anguilla anguilla</name>
    <name type="common">European freshwater eel</name>
    <name type="synonym">Muraena anguilla</name>
    <dbReference type="NCBI Taxonomy" id="7936"/>
    <lineage>
        <taxon>Eukaryota</taxon>
        <taxon>Metazoa</taxon>
        <taxon>Chordata</taxon>
        <taxon>Craniata</taxon>
        <taxon>Vertebrata</taxon>
        <taxon>Euteleostomi</taxon>
        <taxon>Actinopterygii</taxon>
        <taxon>Neopterygii</taxon>
        <taxon>Teleostei</taxon>
        <taxon>Anguilliformes</taxon>
        <taxon>Anguillidae</taxon>
        <taxon>Anguilla</taxon>
    </lineage>
</organism>
<name>A0A0E9UI28_ANGAN</name>
<dbReference type="EMBL" id="GBXM01043924">
    <property type="protein sequence ID" value="JAH64653.1"/>
    <property type="molecule type" value="Transcribed_RNA"/>
</dbReference>